<dbReference type="SMART" id="SM01252">
    <property type="entry name" value="KilA-N"/>
    <property type="match status" value="1"/>
</dbReference>
<evidence type="ECO:0000256" key="1">
    <source>
        <dbReference type="SAM" id="MobiDB-lite"/>
    </source>
</evidence>
<sequence length="273" mass="31453">MELNQTFLTYPKDDQIHRIEYKKNGYVNVTEMAKIFGKDQFDFFRHKTANEYIQALSRSTGLPEGELKYVIQGGNQKDSNRSVNSRNGEFAENTPNKCKVEQGTFCHPKLAIRFAQWLNADFAVWVDGKILEILNPPTKEESFEEKTLSVIQGLLSKVETQKHQIEDLTPKAEFADHVAESESHFDFREVCKELALEGIGEKRLFSWCRDHGILMSSNEPYQEYVGRGLLKLVLVPYSKGDGTKDFHRKPVWTGKGLQWLDKKLRESGFREAI</sequence>
<dbReference type="InterPro" id="IPR017880">
    <property type="entry name" value="KilA_N"/>
</dbReference>
<dbReference type="GO" id="GO:0003677">
    <property type="term" value="F:DNA binding"/>
    <property type="evidence" value="ECO:0007669"/>
    <property type="project" value="InterPro"/>
</dbReference>
<dbReference type="AlphaFoldDB" id="A0A4Z0ZNJ8"/>
<evidence type="ECO:0000313" key="3">
    <source>
        <dbReference type="EMBL" id="TGL58586.1"/>
    </source>
</evidence>
<accession>A0A4Z0ZNJ8</accession>
<proteinExistence type="predicted"/>
<comment type="caution">
    <text evidence="3">The sequence shown here is derived from an EMBL/GenBank/DDBJ whole genome shotgun (WGS) entry which is preliminary data.</text>
</comment>
<dbReference type="PROSITE" id="PS51301">
    <property type="entry name" value="KILA_N"/>
    <property type="match status" value="1"/>
</dbReference>
<name>A0A4Z0ZNJ8_9LEPT</name>
<dbReference type="InterPro" id="IPR036887">
    <property type="entry name" value="HTH_APSES_sf"/>
</dbReference>
<reference evidence="3" key="1">
    <citation type="journal article" date="2019" name="PLoS Negl. Trop. Dis.">
        <title>Revisiting the worldwide diversity of Leptospira species in the environment.</title>
        <authorList>
            <person name="Vincent A.T."/>
            <person name="Schiettekatte O."/>
            <person name="Bourhy P."/>
            <person name="Veyrier F.J."/>
            <person name="Picardeau M."/>
        </authorList>
    </citation>
    <scope>NUCLEOTIDE SEQUENCE [LARGE SCALE GENOMIC DNA]</scope>
    <source>
        <strain evidence="3">201702451</strain>
    </source>
</reference>
<dbReference type="InterPro" id="IPR005039">
    <property type="entry name" value="Ant_C"/>
</dbReference>
<protein>
    <recommendedName>
        <fullName evidence="2">KilA-N domain-containing protein</fullName>
    </recommendedName>
</protein>
<gene>
    <name evidence="3" type="ORF">EHQ62_16965</name>
</gene>
<dbReference type="RefSeq" id="WP_135645033.1">
    <property type="nucleotide sequence ID" value="NZ_RQGH01000035.1"/>
</dbReference>
<feature type="compositionally biased region" description="Polar residues" evidence="1">
    <location>
        <begin position="73"/>
        <end position="87"/>
    </location>
</feature>
<feature type="region of interest" description="Disordered" evidence="1">
    <location>
        <begin position="73"/>
        <end position="92"/>
    </location>
</feature>
<dbReference type="SUPFAM" id="SSF54616">
    <property type="entry name" value="DNA-binding domain of Mlu1-box binding protein MBP1"/>
    <property type="match status" value="1"/>
</dbReference>
<organism evidence="3 4">
    <name type="scientific">Leptospira jelokensis</name>
    <dbReference type="NCBI Taxonomy" id="2484931"/>
    <lineage>
        <taxon>Bacteria</taxon>
        <taxon>Pseudomonadati</taxon>
        <taxon>Spirochaetota</taxon>
        <taxon>Spirochaetia</taxon>
        <taxon>Leptospirales</taxon>
        <taxon>Leptospiraceae</taxon>
        <taxon>Leptospira</taxon>
    </lineage>
</organism>
<dbReference type="Pfam" id="PF03374">
    <property type="entry name" value="ANT"/>
    <property type="match status" value="1"/>
</dbReference>
<evidence type="ECO:0000259" key="2">
    <source>
        <dbReference type="PROSITE" id="PS51301"/>
    </source>
</evidence>
<dbReference type="Proteomes" id="UP000297567">
    <property type="component" value="Unassembled WGS sequence"/>
</dbReference>
<evidence type="ECO:0000313" key="4">
    <source>
        <dbReference type="Proteomes" id="UP000297567"/>
    </source>
</evidence>
<dbReference type="Pfam" id="PF04383">
    <property type="entry name" value="KilA-N"/>
    <property type="match status" value="1"/>
</dbReference>
<dbReference type="InterPro" id="IPR018004">
    <property type="entry name" value="KilA/APSES_HTH"/>
</dbReference>
<keyword evidence="4" id="KW-1185">Reference proteome</keyword>
<dbReference type="EMBL" id="RQGH01000035">
    <property type="protein sequence ID" value="TGL58586.1"/>
    <property type="molecule type" value="Genomic_DNA"/>
</dbReference>
<feature type="domain" description="KilA-N" evidence="2">
    <location>
        <begin position="7"/>
        <end position="133"/>
    </location>
</feature>